<gene>
    <name evidence="2" type="ORF">GCM10009727_38040</name>
</gene>
<comment type="caution">
    <text evidence="2">The sequence shown here is derived from an EMBL/GenBank/DDBJ whole genome shotgun (WGS) entry which is preliminary data.</text>
</comment>
<evidence type="ECO:0008006" key="4">
    <source>
        <dbReference type="Google" id="ProtNLM"/>
    </source>
</evidence>
<evidence type="ECO:0000313" key="2">
    <source>
        <dbReference type="EMBL" id="GAA2140800.1"/>
    </source>
</evidence>
<name>A0ABN2ZE25_9ACTN</name>
<keyword evidence="1" id="KW-0472">Membrane</keyword>
<evidence type="ECO:0000256" key="1">
    <source>
        <dbReference type="SAM" id="Phobius"/>
    </source>
</evidence>
<dbReference type="RefSeq" id="WP_344268427.1">
    <property type="nucleotide sequence ID" value="NZ_BAAAMR010000031.1"/>
</dbReference>
<protein>
    <recommendedName>
        <fullName evidence="4">DNA-binding transcriptional regulator of glucitol operon</fullName>
    </recommendedName>
</protein>
<dbReference type="Proteomes" id="UP001501020">
    <property type="component" value="Unassembled WGS sequence"/>
</dbReference>
<evidence type="ECO:0000313" key="3">
    <source>
        <dbReference type="Proteomes" id="UP001501020"/>
    </source>
</evidence>
<sequence length="118" mass="13557">MRRFLTPGWLGLHAIAVLLCGAFIGFGWWQYDRAQAGNDRSWAYTFEWPIFAIFVIVMWVKMIRDEKAGVSPAPKVIEEPAEAAVKRAIIRQQEEEDPALAAYNRYLARLNSQTDRRG</sequence>
<feature type="transmembrane region" description="Helical" evidence="1">
    <location>
        <begin position="9"/>
        <end position="29"/>
    </location>
</feature>
<keyword evidence="3" id="KW-1185">Reference proteome</keyword>
<dbReference type="EMBL" id="BAAAMR010000031">
    <property type="protein sequence ID" value="GAA2140800.1"/>
    <property type="molecule type" value="Genomic_DNA"/>
</dbReference>
<feature type="transmembrane region" description="Helical" evidence="1">
    <location>
        <begin position="41"/>
        <end position="60"/>
    </location>
</feature>
<keyword evidence="1" id="KW-1133">Transmembrane helix</keyword>
<keyword evidence="1" id="KW-0812">Transmembrane</keyword>
<reference evidence="2 3" key="1">
    <citation type="journal article" date="2019" name="Int. J. Syst. Evol. Microbiol.">
        <title>The Global Catalogue of Microorganisms (GCM) 10K type strain sequencing project: providing services to taxonomists for standard genome sequencing and annotation.</title>
        <authorList>
            <consortium name="The Broad Institute Genomics Platform"/>
            <consortium name="The Broad Institute Genome Sequencing Center for Infectious Disease"/>
            <person name="Wu L."/>
            <person name="Ma J."/>
        </authorList>
    </citation>
    <scope>NUCLEOTIDE SEQUENCE [LARGE SCALE GENOMIC DNA]</scope>
    <source>
        <strain evidence="2 3">JCM 13850</strain>
    </source>
</reference>
<accession>A0ABN2ZE25</accession>
<organism evidence="2 3">
    <name type="scientific">Actinomadura napierensis</name>
    <dbReference type="NCBI Taxonomy" id="267854"/>
    <lineage>
        <taxon>Bacteria</taxon>
        <taxon>Bacillati</taxon>
        <taxon>Actinomycetota</taxon>
        <taxon>Actinomycetes</taxon>
        <taxon>Streptosporangiales</taxon>
        <taxon>Thermomonosporaceae</taxon>
        <taxon>Actinomadura</taxon>
    </lineage>
</organism>
<proteinExistence type="predicted"/>